<dbReference type="PANTHER" id="PTHR47417:SF1">
    <property type="entry name" value="SMR DOMAIN-CONTAINING PROTEIN YPL199C"/>
    <property type="match status" value="1"/>
</dbReference>
<dbReference type="Pfam" id="PF01713">
    <property type="entry name" value="Smr"/>
    <property type="match status" value="1"/>
</dbReference>
<feature type="non-terminal residue" evidence="2">
    <location>
        <position position="175"/>
    </location>
</feature>
<evidence type="ECO:0000259" key="1">
    <source>
        <dbReference type="PROSITE" id="PS50828"/>
    </source>
</evidence>
<keyword evidence="3" id="KW-1185">Reference proteome</keyword>
<comment type="caution">
    <text evidence="2">The sequence shown here is derived from an EMBL/GenBank/DDBJ whole genome shotgun (WGS) entry which is preliminary data.</text>
</comment>
<dbReference type="EMBL" id="WJQU01000002">
    <property type="protein sequence ID" value="KAJ6641948.1"/>
    <property type="molecule type" value="Genomic_DNA"/>
</dbReference>
<dbReference type="PROSITE" id="PS50828">
    <property type="entry name" value="SMR"/>
    <property type="match status" value="1"/>
</dbReference>
<dbReference type="PANTHER" id="PTHR47417">
    <property type="entry name" value="SMR DOMAIN-CONTAINING PROTEIN YPL199C"/>
    <property type="match status" value="1"/>
</dbReference>
<proteinExistence type="predicted"/>
<dbReference type="InterPro" id="IPR002625">
    <property type="entry name" value="Smr_dom"/>
</dbReference>
<dbReference type="Pfam" id="PF08590">
    <property type="entry name" value="DUF1771"/>
    <property type="match status" value="1"/>
</dbReference>
<dbReference type="InterPro" id="IPR013899">
    <property type="entry name" value="DUF1771"/>
</dbReference>
<dbReference type="Gene3D" id="3.30.1370.110">
    <property type="match status" value="1"/>
</dbReference>
<dbReference type="SMART" id="SM01162">
    <property type="entry name" value="DUF1771"/>
    <property type="match status" value="1"/>
</dbReference>
<name>A0A9Q0N1M7_9DIPT</name>
<dbReference type="InterPro" id="IPR053020">
    <property type="entry name" value="Smr_domain_protein"/>
</dbReference>
<sequence>MGAKTYRLMPKMNQTTWDNYRSEAKNWQRKRDESFRKSVTAYKRRDYVTAKYYSNMRKDFQNLCDDANRTAAEAIFTWNNENRPVNEIDLHGLYVNEALNKLADRVNYASERGINELAVIVGQGIHSEGEPTLKPNVILFAQQNYVPYKINLNNPGCIYFDLTNSNENDSGLSWT</sequence>
<dbReference type="Proteomes" id="UP001151699">
    <property type="component" value="Chromosome B"/>
</dbReference>
<dbReference type="OrthoDB" id="3231855at2759"/>
<accession>A0A9Q0N1M7</accession>
<dbReference type="AlphaFoldDB" id="A0A9Q0N1M7"/>
<gene>
    <name evidence="2" type="primary">YPL199C</name>
    <name evidence="2" type="ORF">Bhyg_06893</name>
</gene>
<organism evidence="2 3">
    <name type="scientific">Pseudolycoriella hygida</name>
    <dbReference type="NCBI Taxonomy" id="35572"/>
    <lineage>
        <taxon>Eukaryota</taxon>
        <taxon>Metazoa</taxon>
        <taxon>Ecdysozoa</taxon>
        <taxon>Arthropoda</taxon>
        <taxon>Hexapoda</taxon>
        <taxon>Insecta</taxon>
        <taxon>Pterygota</taxon>
        <taxon>Neoptera</taxon>
        <taxon>Endopterygota</taxon>
        <taxon>Diptera</taxon>
        <taxon>Nematocera</taxon>
        <taxon>Sciaroidea</taxon>
        <taxon>Sciaridae</taxon>
        <taxon>Pseudolycoriella</taxon>
    </lineage>
</organism>
<dbReference type="SUPFAM" id="SSF160443">
    <property type="entry name" value="SMR domain-like"/>
    <property type="match status" value="1"/>
</dbReference>
<reference evidence="2" key="1">
    <citation type="submission" date="2022-07" db="EMBL/GenBank/DDBJ databases">
        <authorList>
            <person name="Trinca V."/>
            <person name="Uliana J.V.C."/>
            <person name="Torres T.T."/>
            <person name="Ward R.J."/>
            <person name="Monesi N."/>
        </authorList>
    </citation>
    <scope>NUCLEOTIDE SEQUENCE</scope>
    <source>
        <strain evidence="2">HSMRA1968</strain>
        <tissue evidence="2">Whole embryos</tissue>
    </source>
</reference>
<evidence type="ECO:0000313" key="2">
    <source>
        <dbReference type="EMBL" id="KAJ6641948.1"/>
    </source>
</evidence>
<feature type="domain" description="Smr" evidence="1">
    <location>
        <begin position="88"/>
        <end position="163"/>
    </location>
</feature>
<evidence type="ECO:0000313" key="3">
    <source>
        <dbReference type="Proteomes" id="UP001151699"/>
    </source>
</evidence>
<dbReference type="InterPro" id="IPR036063">
    <property type="entry name" value="Smr_dom_sf"/>
</dbReference>
<dbReference type="SMART" id="SM00463">
    <property type="entry name" value="SMR"/>
    <property type="match status" value="1"/>
</dbReference>
<protein>
    <submittedName>
        <fullName evidence="2">Smr domain-containing protein</fullName>
    </submittedName>
</protein>